<dbReference type="PROSITE" id="PS50297">
    <property type="entry name" value="ANK_REP_REGION"/>
    <property type="match status" value="1"/>
</dbReference>
<reference evidence="2" key="1">
    <citation type="submission" date="2022-06" db="EMBL/GenBank/DDBJ databases">
        <title>Genomic Encyclopedia of Archaeal and Bacterial Type Strains, Phase II (KMG-II): from individual species to whole genera.</title>
        <authorList>
            <person name="Goeker M."/>
        </authorList>
    </citation>
    <scope>NUCLEOTIDE SEQUENCE</scope>
    <source>
        <strain evidence="2">DSM 26652</strain>
    </source>
</reference>
<dbReference type="InterPro" id="IPR036770">
    <property type="entry name" value="Ankyrin_rpt-contain_sf"/>
</dbReference>
<accession>A0A9X2G1V3</accession>
<protein>
    <submittedName>
        <fullName evidence="2">Ankyrin repeat-containing protein</fullName>
    </submittedName>
</protein>
<dbReference type="Gene3D" id="1.25.40.20">
    <property type="entry name" value="Ankyrin repeat-containing domain"/>
    <property type="match status" value="1"/>
</dbReference>
<dbReference type="SUPFAM" id="SSF48403">
    <property type="entry name" value="Ankyrin repeat"/>
    <property type="match status" value="1"/>
</dbReference>
<comment type="caution">
    <text evidence="2">The sequence shown here is derived from an EMBL/GenBank/DDBJ whole genome shotgun (WGS) entry which is preliminary data.</text>
</comment>
<evidence type="ECO:0000256" key="1">
    <source>
        <dbReference type="PROSITE-ProRule" id="PRU00023"/>
    </source>
</evidence>
<dbReference type="Proteomes" id="UP001139493">
    <property type="component" value="Unassembled WGS sequence"/>
</dbReference>
<keyword evidence="3" id="KW-1185">Reference proteome</keyword>
<gene>
    <name evidence="2" type="ORF">APR03_001716</name>
</gene>
<sequence>MDTHHWPAATDRDAYAEPFLAHTDAIADAARAGRWNDVFATLDADKDAGHPNVWRIGGNSGFTPLHQAAWHGAPAEVVHELLRRGAWRALRTADGRTAADIARERGHEQLAREIEPQPGERTLQYSVLDGHLMGLIEARVRPALSIRLRYPQTAVVHEVGKLWYPVPGMYGGFALKAIPDGVEAESWIRVVGGSGQRHVITREGCRLVEEGFV</sequence>
<dbReference type="PROSITE" id="PS50088">
    <property type="entry name" value="ANK_REPEAT"/>
    <property type="match status" value="1"/>
</dbReference>
<feature type="repeat" description="ANK" evidence="1">
    <location>
        <begin position="60"/>
        <end position="86"/>
    </location>
</feature>
<organism evidence="2 3">
    <name type="scientific">Promicromonospora thailandica</name>
    <dbReference type="NCBI Taxonomy" id="765201"/>
    <lineage>
        <taxon>Bacteria</taxon>
        <taxon>Bacillati</taxon>
        <taxon>Actinomycetota</taxon>
        <taxon>Actinomycetes</taxon>
        <taxon>Micrococcales</taxon>
        <taxon>Promicromonosporaceae</taxon>
        <taxon>Promicromonospora</taxon>
    </lineage>
</organism>
<dbReference type="InterPro" id="IPR002110">
    <property type="entry name" value="Ankyrin_rpt"/>
</dbReference>
<dbReference type="AlphaFoldDB" id="A0A9X2G1V3"/>
<evidence type="ECO:0000313" key="2">
    <source>
        <dbReference type="EMBL" id="MCP2264380.1"/>
    </source>
</evidence>
<evidence type="ECO:0000313" key="3">
    <source>
        <dbReference type="Proteomes" id="UP001139493"/>
    </source>
</evidence>
<dbReference type="EMBL" id="JAMTCS010000004">
    <property type="protein sequence ID" value="MCP2264380.1"/>
    <property type="molecule type" value="Genomic_DNA"/>
</dbReference>
<proteinExistence type="predicted"/>
<dbReference type="RefSeq" id="WP_253834683.1">
    <property type="nucleotide sequence ID" value="NZ_JAMTCS010000004.1"/>
</dbReference>
<name>A0A9X2G1V3_9MICO</name>
<keyword evidence="1" id="KW-0040">ANK repeat</keyword>
<dbReference type="Pfam" id="PF00023">
    <property type="entry name" value="Ank"/>
    <property type="match status" value="1"/>
</dbReference>